<gene>
    <name evidence="1" type="ORF">Bca52824_002090</name>
</gene>
<reference evidence="1 2" key="1">
    <citation type="submission" date="2020-02" db="EMBL/GenBank/DDBJ databases">
        <authorList>
            <person name="Ma Q."/>
            <person name="Huang Y."/>
            <person name="Song X."/>
            <person name="Pei D."/>
        </authorList>
    </citation>
    <scope>NUCLEOTIDE SEQUENCE [LARGE SCALE GENOMIC DNA]</scope>
    <source>
        <strain evidence="1">Sxm20200214</strain>
        <tissue evidence="1">Leaf</tissue>
    </source>
</reference>
<evidence type="ECO:0000313" key="1">
    <source>
        <dbReference type="EMBL" id="KAG2330910.1"/>
    </source>
</evidence>
<organism evidence="1 2">
    <name type="scientific">Brassica carinata</name>
    <name type="common">Ethiopian mustard</name>
    <name type="synonym">Abyssinian cabbage</name>
    <dbReference type="NCBI Taxonomy" id="52824"/>
    <lineage>
        <taxon>Eukaryota</taxon>
        <taxon>Viridiplantae</taxon>
        <taxon>Streptophyta</taxon>
        <taxon>Embryophyta</taxon>
        <taxon>Tracheophyta</taxon>
        <taxon>Spermatophyta</taxon>
        <taxon>Magnoliopsida</taxon>
        <taxon>eudicotyledons</taxon>
        <taxon>Gunneridae</taxon>
        <taxon>Pentapetalae</taxon>
        <taxon>rosids</taxon>
        <taxon>malvids</taxon>
        <taxon>Brassicales</taxon>
        <taxon>Brassicaceae</taxon>
        <taxon>Brassiceae</taxon>
        <taxon>Brassica</taxon>
    </lineage>
</organism>
<accession>A0A8X8BDH5</accession>
<name>A0A8X8BDH5_BRACI</name>
<sequence>MSIPRILSLNCIISCEGITKRLNNPTETETVAVPPVSFYRDEICCLLEGEPQYFRFGMVIYGEDGPMKFSVVEEHVSSPLMAESIAMREALAKCKEFAMSDVKQILNSLLPASGRNNQFQRFMELYRIL</sequence>
<dbReference type="Proteomes" id="UP000886595">
    <property type="component" value="Unassembled WGS sequence"/>
</dbReference>
<keyword evidence="2" id="KW-1185">Reference proteome</keyword>
<protein>
    <recommendedName>
        <fullName evidence="3">RNase H type-1 domain-containing protein</fullName>
    </recommendedName>
</protein>
<evidence type="ECO:0008006" key="3">
    <source>
        <dbReference type="Google" id="ProtNLM"/>
    </source>
</evidence>
<proteinExistence type="predicted"/>
<evidence type="ECO:0000313" key="2">
    <source>
        <dbReference type="Proteomes" id="UP000886595"/>
    </source>
</evidence>
<comment type="caution">
    <text evidence="1">The sequence shown here is derived from an EMBL/GenBank/DDBJ whole genome shotgun (WGS) entry which is preliminary data.</text>
</comment>
<dbReference type="AlphaFoldDB" id="A0A8X8BDH5"/>
<dbReference type="EMBL" id="JAAMPC010000001">
    <property type="protein sequence ID" value="KAG2330910.1"/>
    <property type="molecule type" value="Genomic_DNA"/>
</dbReference>